<gene>
    <name evidence="4" type="ORF">COV30_01235</name>
</gene>
<reference evidence="4 5" key="1">
    <citation type="submission" date="2017-09" db="EMBL/GenBank/DDBJ databases">
        <title>Depth-based differentiation of microbial function through sediment-hosted aquifers and enrichment of novel symbionts in the deep terrestrial subsurface.</title>
        <authorList>
            <person name="Probst A.J."/>
            <person name="Ladd B."/>
            <person name="Jarett J.K."/>
            <person name="Geller-Mcgrath D.E."/>
            <person name="Sieber C.M."/>
            <person name="Emerson J.B."/>
            <person name="Anantharaman K."/>
            <person name="Thomas B.C."/>
            <person name="Malmstrom R."/>
            <person name="Stieglmeier M."/>
            <person name="Klingl A."/>
            <person name="Woyke T."/>
            <person name="Ryan C.M."/>
            <person name="Banfield J.F."/>
        </authorList>
    </citation>
    <scope>NUCLEOTIDE SEQUENCE [LARGE SCALE GENOMIC DNA]</scope>
    <source>
        <strain evidence="4">CG10_big_fil_rev_8_21_14_0_10_37_15</strain>
    </source>
</reference>
<dbReference type="Proteomes" id="UP000230208">
    <property type="component" value="Unassembled WGS sequence"/>
</dbReference>
<dbReference type="PANTHER" id="PTHR46401:SF2">
    <property type="entry name" value="GLYCOSYLTRANSFERASE WBBK-RELATED"/>
    <property type="match status" value="1"/>
</dbReference>
<dbReference type="AlphaFoldDB" id="A0A2H0R5P5"/>
<dbReference type="EMBL" id="PCXP01000019">
    <property type="protein sequence ID" value="PIR41800.1"/>
    <property type="molecule type" value="Genomic_DNA"/>
</dbReference>
<dbReference type="Gene3D" id="3.40.50.2000">
    <property type="entry name" value="Glycogen Phosphorylase B"/>
    <property type="match status" value="1"/>
</dbReference>
<accession>A0A2H0R5P5</accession>
<comment type="caution">
    <text evidence="4">The sequence shown here is derived from an EMBL/GenBank/DDBJ whole genome shotgun (WGS) entry which is preliminary data.</text>
</comment>
<proteinExistence type="predicted"/>
<dbReference type="InterPro" id="IPR001296">
    <property type="entry name" value="Glyco_trans_1"/>
</dbReference>
<organism evidence="4 5">
    <name type="scientific">Candidatus Yanofskybacteria bacterium CG10_big_fil_rev_8_21_14_0_10_37_15</name>
    <dbReference type="NCBI Taxonomy" id="1975097"/>
    <lineage>
        <taxon>Bacteria</taxon>
        <taxon>Candidatus Yanofskyibacteriota</taxon>
    </lineage>
</organism>
<keyword evidence="2" id="KW-0812">Transmembrane</keyword>
<keyword evidence="2" id="KW-1133">Transmembrane helix</keyword>
<evidence type="ECO:0000256" key="1">
    <source>
        <dbReference type="ARBA" id="ARBA00022679"/>
    </source>
</evidence>
<protein>
    <recommendedName>
        <fullName evidence="3">Glycosyl transferase family 1 domain-containing protein</fullName>
    </recommendedName>
</protein>
<dbReference type="SUPFAM" id="SSF53756">
    <property type="entry name" value="UDP-Glycosyltransferase/glycogen phosphorylase"/>
    <property type="match status" value="1"/>
</dbReference>
<evidence type="ECO:0000313" key="4">
    <source>
        <dbReference type="EMBL" id="PIR41800.1"/>
    </source>
</evidence>
<feature type="domain" description="Glycosyl transferase family 1" evidence="3">
    <location>
        <begin position="156"/>
        <end position="319"/>
    </location>
</feature>
<evidence type="ECO:0000259" key="3">
    <source>
        <dbReference type="Pfam" id="PF00534"/>
    </source>
</evidence>
<dbReference type="GO" id="GO:0009103">
    <property type="term" value="P:lipopolysaccharide biosynthetic process"/>
    <property type="evidence" value="ECO:0007669"/>
    <property type="project" value="TreeGrafter"/>
</dbReference>
<sequence>MKNLLIISQKVDEGDDLLGFFIDWIREFSKNFNKVFVISLLARDFKLPDNVYVYSLGKENGASKLLQAIRFYKFLIKLTPKVSGVFAHMSPVFVIAAWPVTFIFRKKIILWYLHRSVTLRLRIAGKLCYKIVTAAKESLRFKNKKIIETGHGISVDKFKAERNWPEKKTRILSVGRISKIKNYNVLLKAVEILRGENVVFNVKIVGQPIMKNDFFYLEYLKSLKERLHLDSLVEFVGSVSYERIPEFYKDSDIVVGLTPDGGVDKTILEGMASGCLVLTSNTVNKKYFGLYENEFVFNYGDERDLAEKLESLINLSSNEKKERSEFLIRSVYEHHRLENTINRISVIL</sequence>
<dbReference type="GO" id="GO:0016757">
    <property type="term" value="F:glycosyltransferase activity"/>
    <property type="evidence" value="ECO:0007669"/>
    <property type="project" value="InterPro"/>
</dbReference>
<name>A0A2H0R5P5_9BACT</name>
<keyword evidence="1" id="KW-0808">Transferase</keyword>
<keyword evidence="2" id="KW-0472">Membrane</keyword>
<dbReference type="PANTHER" id="PTHR46401">
    <property type="entry name" value="GLYCOSYLTRANSFERASE WBBK-RELATED"/>
    <property type="match status" value="1"/>
</dbReference>
<evidence type="ECO:0000256" key="2">
    <source>
        <dbReference type="SAM" id="Phobius"/>
    </source>
</evidence>
<dbReference type="Pfam" id="PF00534">
    <property type="entry name" value="Glycos_transf_1"/>
    <property type="match status" value="1"/>
</dbReference>
<feature type="transmembrane region" description="Helical" evidence="2">
    <location>
        <begin position="85"/>
        <end position="104"/>
    </location>
</feature>
<evidence type="ECO:0000313" key="5">
    <source>
        <dbReference type="Proteomes" id="UP000230208"/>
    </source>
</evidence>